<evidence type="ECO:0000256" key="6">
    <source>
        <dbReference type="ARBA" id="ARBA00023077"/>
    </source>
</evidence>
<evidence type="ECO:0000256" key="5">
    <source>
        <dbReference type="ARBA" id="ARBA00022729"/>
    </source>
</evidence>
<evidence type="ECO:0000256" key="1">
    <source>
        <dbReference type="ARBA" id="ARBA00004571"/>
    </source>
</evidence>
<keyword evidence="7" id="KW-0472">Membrane</keyword>
<comment type="caution">
    <text evidence="12">The sequence shown here is derived from an EMBL/GenBank/DDBJ whole genome shotgun (WGS) entry which is preliminary data.</text>
</comment>
<proteinExistence type="predicted"/>
<evidence type="ECO:0000256" key="7">
    <source>
        <dbReference type="ARBA" id="ARBA00023136"/>
    </source>
</evidence>
<dbReference type="PANTHER" id="PTHR30069">
    <property type="entry name" value="TONB-DEPENDENT OUTER MEMBRANE RECEPTOR"/>
    <property type="match status" value="1"/>
</dbReference>
<keyword evidence="8 12" id="KW-0675">Receptor</keyword>
<evidence type="ECO:0000256" key="3">
    <source>
        <dbReference type="ARBA" id="ARBA00022452"/>
    </source>
</evidence>
<keyword evidence="4" id="KW-0812">Transmembrane</keyword>
<dbReference type="InterPro" id="IPR037066">
    <property type="entry name" value="Plug_dom_sf"/>
</dbReference>
<dbReference type="GO" id="GO:0044718">
    <property type="term" value="P:siderophore transmembrane transport"/>
    <property type="evidence" value="ECO:0007669"/>
    <property type="project" value="TreeGrafter"/>
</dbReference>
<keyword evidence="13" id="KW-1185">Reference proteome</keyword>
<dbReference type="Pfam" id="PF00593">
    <property type="entry name" value="TonB_dep_Rec_b-barrel"/>
    <property type="match status" value="1"/>
</dbReference>
<keyword evidence="3" id="KW-1134">Transmembrane beta strand</keyword>
<evidence type="ECO:0000259" key="11">
    <source>
        <dbReference type="Pfam" id="PF00593"/>
    </source>
</evidence>
<reference evidence="12 13" key="1">
    <citation type="submission" date="2018-07" db="EMBL/GenBank/DDBJ databases">
        <title>Genomic Encyclopedia of Type Strains, Phase IV (KMG-IV): sequencing the most valuable type-strain genomes for metagenomic binning, comparative biology and taxonomic classification.</title>
        <authorList>
            <person name="Goeker M."/>
        </authorList>
    </citation>
    <scope>NUCLEOTIDE SEQUENCE [LARGE SCALE GENOMIC DNA]</scope>
    <source>
        <strain evidence="12 13">DSM 26725</strain>
    </source>
</reference>
<dbReference type="Gene3D" id="2.170.130.10">
    <property type="entry name" value="TonB-dependent receptor, plug domain"/>
    <property type="match status" value="1"/>
</dbReference>
<keyword evidence="9" id="KW-0998">Cell outer membrane</keyword>
<feature type="signal peptide" evidence="10">
    <location>
        <begin position="1"/>
        <end position="20"/>
    </location>
</feature>
<dbReference type="InterPro" id="IPR036942">
    <property type="entry name" value="Beta-barrel_TonB_sf"/>
</dbReference>
<feature type="chain" id="PRO_5017650406" evidence="10">
    <location>
        <begin position="21"/>
        <end position="694"/>
    </location>
</feature>
<dbReference type="OrthoDB" id="7622322at2"/>
<dbReference type="EMBL" id="QRDP01000004">
    <property type="protein sequence ID" value="RED17025.1"/>
    <property type="molecule type" value="Genomic_DNA"/>
</dbReference>
<name>A0A3D9FGU3_9SPHN</name>
<keyword evidence="2" id="KW-0813">Transport</keyword>
<dbReference type="InterPro" id="IPR000531">
    <property type="entry name" value="Beta-barrel_TonB"/>
</dbReference>
<keyword evidence="5 10" id="KW-0732">Signal</keyword>
<dbReference type="Gene3D" id="2.40.170.20">
    <property type="entry name" value="TonB-dependent receptor, beta-barrel domain"/>
    <property type="match status" value="1"/>
</dbReference>
<protein>
    <submittedName>
        <fullName evidence="12">Outer membrane receptor protein involved in Fe transport</fullName>
    </submittedName>
</protein>
<evidence type="ECO:0000256" key="10">
    <source>
        <dbReference type="SAM" id="SignalP"/>
    </source>
</evidence>
<dbReference type="GO" id="GO:0015344">
    <property type="term" value="F:siderophore uptake transmembrane transporter activity"/>
    <property type="evidence" value="ECO:0007669"/>
    <property type="project" value="TreeGrafter"/>
</dbReference>
<comment type="subcellular location">
    <subcellularLocation>
        <location evidence="1">Cell outer membrane</location>
        <topology evidence="1">Multi-pass membrane protein</topology>
    </subcellularLocation>
</comment>
<feature type="domain" description="TonB-dependent receptor-like beta-barrel" evidence="11">
    <location>
        <begin position="236"/>
        <end position="652"/>
    </location>
</feature>
<evidence type="ECO:0000313" key="13">
    <source>
        <dbReference type="Proteomes" id="UP000256310"/>
    </source>
</evidence>
<dbReference type="GO" id="GO:0009279">
    <property type="term" value="C:cell outer membrane"/>
    <property type="evidence" value="ECO:0007669"/>
    <property type="project" value="UniProtKB-SubCell"/>
</dbReference>
<gene>
    <name evidence="12" type="ORF">DFR46_2059</name>
</gene>
<sequence length="694" mass="76627">MRRTSWLLVSSSLLAFPAFAQSDEAAEAANAPVDSTPSVPTSGQDYTPDFFARFSPNSALDMVRQIPGFTIQQGDDRRGLGQGGDNVLINGERVSGKSNDAITTLGRISASNVTRIEVRDGASLDIPGLSGQVVNIIAETSGISGNFSWNPQFRSRITNPRLTNGEISVSGTQGAFDYTLSLSNTDNSFRGGGEGLELVTDPTGQVIATHDEIATFSGDAPVLSGTFRYDGPGSSVGNLNLSYGRRYFRGSEDSVRTGQGLPDRTRFFRDREDEWNFEISGDFEFALGPGRLKLIGLRSFERSPFRTSLITDFVDATPSIGDLFERQLDEGEWIGRAEYGWAMGGEWQVAVEGALNTLDVQSDLFALDTAGVFQPVALPNSNSRVEEERAEVNITYGRPITDNLALQASLGGEYSTIMQSGTNGLTRSFYRPKGFVSLAWSASETLDIRLRVEREVGQLNFSDFVASTNLGTNSQDAGNPNLVPPQSWNYEIEATQQLGAFGSITARLYYEQISDIVDQIPLSPTAEAPGNIDSAKRYGLEWNSTFNFDPLGWRGGRLDVEFTLQRSRVRDPLTGENRPISNDMQRDIEIELRHDVPGTEWAWGLEYEDYQEANGYRLTQINDYRNASAFVGAYIEHKDVFGLRVRGGVYNLLDRDENFTRTFFVDRRDGPIAFIEDRSREFGPIFSFQVSGSF</sequence>
<accession>A0A3D9FGU3</accession>
<dbReference type="SUPFAM" id="SSF56935">
    <property type="entry name" value="Porins"/>
    <property type="match status" value="1"/>
</dbReference>
<evidence type="ECO:0000256" key="9">
    <source>
        <dbReference type="ARBA" id="ARBA00023237"/>
    </source>
</evidence>
<organism evidence="12 13">
    <name type="scientific">Parasphingopyxis lamellibrachiae</name>
    <dbReference type="NCBI Taxonomy" id="680125"/>
    <lineage>
        <taxon>Bacteria</taxon>
        <taxon>Pseudomonadati</taxon>
        <taxon>Pseudomonadota</taxon>
        <taxon>Alphaproteobacteria</taxon>
        <taxon>Sphingomonadales</taxon>
        <taxon>Sphingomonadaceae</taxon>
        <taxon>Parasphingopyxis</taxon>
    </lineage>
</organism>
<evidence type="ECO:0000313" key="12">
    <source>
        <dbReference type="EMBL" id="RED17025.1"/>
    </source>
</evidence>
<dbReference type="Proteomes" id="UP000256310">
    <property type="component" value="Unassembled WGS sequence"/>
</dbReference>
<evidence type="ECO:0000256" key="2">
    <source>
        <dbReference type="ARBA" id="ARBA00022448"/>
    </source>
</evidence>
<keyword evidence="6" id="KW-0798">TonB box</keyword>
<dbReference type="AlphaFoldDB" id="A0A3D9FGU3"/>
<dbReference type="PANTHER" id="PTHR30069:SF29">
    <property type="entry name" value="HEMOGLOBIN AND HEMOGLOBIN-HAPTOGLOBIN-BINDING PROTEIN 1-RELATED"/>
    <property type="match status" value="1"/>
</dbReference>
<dbReference type="InterPro" id="IPR039426">
    <property type="entry name" value="TonB-dep_rcpt-like"/>
</dbReference>
<evidence type="ECO:0000256" key="4">
    <source>
        <dbReference type="ARBA" id="ARBA00022692"/>
    </source>
</evidence>
<evidence type="ECO:0000256" key="8">
    <source>
        <dbReference type="ARBA" id="ARBA00023170"/>
    </source>
</evidence>
<dbReference type="RefSeq" id="WP_116236355.1">
    <property type="nucleotide sequence ID" value="NZ_QRDP01000004.1"/>
</dbReference>